<keyword evidence="2" id="KW-0812">Transmembrane</keyword>
<feature type="domain" description="Alpha/beta hydrolase fold-3" evidence="3">
    <location>
        <begin position="122"/>
        <end position="363"/>
    </location>
</feature>
<keyword evidence="2" id="KW-0472">Membrane</keyword>
<evidence type="ECO:0000256" key="2">
    <source>
        <dbReference type="SAM" id="Phobius"/>
    </source>
</evidence>
<dbReference type="PROSITE" id="PS01174">
    <property type="entry name" value="LIPASE_GDXG_SER"/>
    <property type="match status" value="1"/>
</dbReference>
<dbReference type="Gene3D" id="3.40.50.1820">
    <property type="entry name" value="alpha/beta hydrolase"/>
    <property type="match status" value="1"/>
</dbReference>
<keyword evidence="2" id="KW-1133">Transmembrane helix</keyword>
<keyword evidence="5" id="KW-1185">Reference proteome</keyword>
<name>A0AAW2YNL0_9EUKA</name>
<feature type="active site" evidence="1">
    <location>
        <position position="213"/>
    </location>
</feature>
<protein>
    <submittedName>
        <fullName evidence="4">Golgi to ER traffic protein</fullName>
    </submittedName>
</protein>
<evidence type="ECO:0000313" key="4">
    <source>
        <dbReference type="EMBL" id="KAL0478425.1"/>
    </source>
</evidence>
<dbReference type="Proteomes" id="UP001431209">
    <property type="component" value="Unassembled WGS sequence"/>
</dbReference>
<gene>
    <name evidence="4" type="ORF">AKO1_000161</name>
</gene>
<sequence>MSDNGLHLRTGLVLLCVYLTIGYFGHQDARIDWRLRMVSPIYKTFFLMAGMYKGMTFSRTVTMITQIPVRTTDGDYNGVKTTDVLINNFHKDDWRGNNNDIVARVFEPKNLLPCSDEKLPLMIYYHGGGYATCSSRNILFDSLLRELSYKLKVIIVAADYALAPEHPFPAALYDTCSTWRWVNELHNQTLARNASFDFAYRIDFNRIIVAGDSAGGNLAFRQTFLARDKQEPIYPAFAMNPSAVRNLSSHLKISYQILISPGTGTIRNQTDIEKSYLLNEAVLDWFWASSIGDIKEQQFIDSVVDSEFCICPKKMCHKGLPDALVISGCMDPLYRDAKEIAKNMNDAGVNATMIIYNTVHSFHVFQFLEESQDAYNQIERALFERGLTGHTNCKIK</sequence>
<feature type="transmembrane region" description="Helical" evidence="2">
    <location>
        <begin position="6"/>
        <end position="25"/>
    </location>
</feature>
<reference evidence="4 5" key="1">
    <citation type="submission" date="2024-03" db="EMBL/GenBank/DDBJ databases">
        <title>The Acrasis kona genome and developmental transcriptomes reveal deep origins of eukaryotic multicellular pathways.</title>
        <authorList>
            <person name="Sheikh S."/>
            <person name="Fu C.-J."/>
            <person name="Brown M.W."/>
            <person name="Baldauf S.L."/>
        </authorList>
    </citation>
    <scope>NUCLEOTIDE SEQUENCE [LARGE SCALE GENOMIC DNA]</scope>
    <source>
        <strain evidence="4 5">ATCC MYA-3509</strain>
    </source>
</reference>
<accession>A0AAW2YNL0</accession>
<dbReference type="InterPro" id="IPR029058">
    <property type="entry name" value="AB_hydrolase_fold"/>
</dbReference>
<dbReference type="GO" id="GO:0016787">
    <property type="term" value="F:hydrolase activity"/>
    <property type="evidence" value="ECO:0007669"/>
    <property type="project" value="InterPro"/>
</dbReference>
<evidence type="ECO:0000259" key="3">
    <source>
        <dbReference type="Pfam" id="PF07859"/>
    </source>
</evidence>
<evidence type="ECO:0000256" key="1">
    <source>
        <dbReference type="PROSITE-ProRule" id="PRU10038"/>
    </source>
</evidence>
<dbReference type="SUPFAM" id="SSF53474">
    <property type="entry name" value="alpha/beta-Hydrolases"/>
    <property type="match status" value="1"/>
</dbReference>
<dbReference type="Pfam" id="PF07859">
    <property type="entry name" value="Abhydrolase_3"/>
    <property type="match status" value="1"/>
</dbReference>
<dbReference type="InterPro" id="IPR050466">
    <property type="entry name" value="Carboxylest/Gibb_receptor"/>
</dbReference>
<dbReference type="PANTHER" id="PTHR23024">
    <property type="entry name" value="ARYLACETAMIDE DEACETYLASE"/>
    <property type="match status" value="1"/>
</dbReference>
<organism evidence="4 5">
    <name type="scientific">Acrasis kona</name>
    <dbReference type="NCBI Taxonomy" id="1008807"/>
    <lineage>
        <taxon>Eukaryota</taxon>
        <taxon>Discoba</taxon>
        <taxon>Heterolobosea</taxon>
        <taxon>Tetramitia</taxon>
        <taxon>Eutetramitia</taxon>
        <taxon>Acrasidae</taxon>
        <taxon>Acrasis</taxon>
    </lineage>
</organism>
<dbReference type="PANTHER" id="PTHR23024:SF24">
    <property type="entry name" value="ALPHA_BETA HYDROLASE FOLD-3 DOMAIN-CONTAINING PROTEIN"/>
    <property type="match status" value="1"/>
</dbReference>
<evidence type="ECO:0000313" key="5">
    <source>
        <dbReference type="Proteomes" id="UP001431209"/>
    </source>
</evidence>
<dbReference type="InterPro" id="IPR033140">
    <property type="entry name" value="Lipase_GDXG_put_SER_AS"/>
</dbReference>
<dbReference type="EMBL" id="JAOPGA020000384">
    <property type="protein sequence ID" value="KAL0478425.1"/>
    <property type="molecule type" value="Genomic_DNA"/>
</dbReference>
<dbReference type="AlphaFoldDB" id="A0AAW2YNL0"/>
<dbReference type="InterPro" id="IPR013094">
    <property type="entry name" value="AB_hydrolase_3"/>
</dbReference>
<proteinExistence type="predicted"/>
<comment type="caution">
    <text evidence="4">The sequence shown here is derived from an EMBL/GenBank/DDBJ whole genome shotgun (WGS) entry which is preliminary data.</text>
</comment>